<dbReference type="InterPro" id="IPR001650">
    <property type="entry name" value="Helicase_C-like"/>
</dbReference>
<dbReference type="GO" id="GO:0008094">
    <property type="term" value="F:ATP-dependent activity, acting on DNA"/>
    <property type="evidence" value="ECO:0007669"/>
    <property type="project" value="TreeGrafter"/>
</dbReference>
<dbReference type="InterPro" id="IPR050628">
    <property type="entry name" value="SNF2_RAD54_helicase_TF"/>
</dbReference>
<dbReference type="GO" id="GO:0006281">
    <property type="term" value="P:DNA repair"/>
    <property type="evidence" value="ECO:0007669"/>
    <property type="project" value="TreeGrafter"/>
</dbReference>
<gene>
    <name evidence="6" type="ORF">QBC35DRAFT_373855</name>
</gene>
<evidence type="ECO:0000256" key="4">
    <source>
        <dbReference type="SAM" id="MobiDB-lite"/>
    </source>
</evidence>
<feature type="domain" description="Helicase C-terminal" evidence="5">
    <location>
        <begin position="598"/>
        <end position="776"/>
    </location>
</feature>
<dbReference type="GO" id="GO:0016787">
    <property type="term" value="F:hydrolase activity"/>
    <property type="evidence" value="ECO:0007669"/>
    <property type="project" value="UniProtKB-KW"/>
</dbReference>
<dbReference type="InterPro" id="IPR027417">
    <property type="entry name" value="P-loop_NTPase"/>
</dbReference>
<keyword evidence="3" id="KW-0067">ATP-binding</keyword>
<organism evidence="6 7">
    <name type="scientific">Podospora australis</name>
    <dbReference type="NCBI Taxonomy" id="1536484"/>
    <lineage>
        <taxon>Eukaryota</taxon>
        <taxon>Fungi</taxon>
        <taxon>Dikarya</taxon>
        <taxon>Ascomycota</taxon>
        <taxon>Pezizomycotina</taxon>
        <taxon>Sordariomycetes</taxon>
        <taxon>Sordariomycetidae</taxon>
        <taxon>Sordariales</taxon>
        <taxon>Podosporaceae</taxon>
        <taxon>Podospora</taxon>
    </lineage>
</organism>
<proteinExistence type="predicted"/>
<comment type="caution">
    <text evidence="6">The sequence shown here is derived from an EMBL/GenBank/DDBJ whole genome shotgun (WGS) entry which is preliminary data.</text>
</comment>
<dbReference type="Pfam" id="PF00271">
    <property type="entry name" value="Helicase_C"/>
    <property type="match status" value="1"/>
</dbReference>
<keyword evidence="7" id="KW-1185">Reference proteome</keyword>
<dbReference type="PROSITE" id="PS51194">
    <property type="entry name" value="HELICASE_CTER"/>
    <property type="match status" value="1"/>
</dbReference>
<sequence>MLPGFSRATPVTPLNPAGAHENPVAAPEQHSRIPVAVNPDPQGVEGYQVEEAEDEDFGRLDFRIVDANVRSYNDGDNNSDWLALLDFFHLDAEEVRRRTEINRGNGSTRVPFGRIPGMTVGLFDYQLMGVYKLLGFLLTGVSGGFLADEQGLGKTQEMFGVLVLTYNLRKCKEEVEEVWAARQAHRQVHARSAMHNQRGAEARTCPYDTRFGFRCYCYHPMTRQLADALPDGPSVIIAPTQNCMPIIRDARTKLDQRPLKLRGFGDHIDRDFRLTPAEIQSLRGEVRIQLGEQGVTGARIQQYTACANRSDFIIVTSPDSIDALNQAFTNTVPGTIMRRSSFIPGVVMLDEFHQYAIEESRVLCWLNHVKSSLLNSERPQPMPLVYFVSGTPIDQSPADIRPAYIVLERRNVWSDSQHALNHATLANFDFMTNLFDTYIEQQRRGEEVSEDKVKDFYASLDGIFGSMMVRRLGTNTFRDQPLTNVGRLRVAIIDHRLPSAVADNLVGHGQALSDIFDGPQPRPWVPLSQRLRGPQGPSLLLKLRIASTFPGIPVSNQPFRFTDDEVRRYLTEASGRVERTPYFAHIAAWAAHSPKLETISHTITTMLADNSRIPGEATTRKKYIIFCPVEAEALLMACWLHHRRTQERLGIRVAYIHSSMTPADRQRAITSFLTMGNAPPNILVTPISVGGTGLNLQRAKYSTVTGPAWTKRETQQAFYRIHRVGQVQPTRLQLLAARWNPAERVILSKYEGRDAVAITEENNATEAVNEWFEVSNRFCETPVYNPGRVIDQHQDQNTY</sequence>
<dbReference type="SUPFAM" id="SSF52540">
    <property type="entry name" value="P-loop containing nucleoside triphosphate hydrolases"/>
    <property type="match status" value="2"/>
</dbReference>
<keyword evidence="1" id="KW-0547">Nucleotide-binding</keyword>
<name>A0AAN7AMN9_9PEZI</name>
<reference evidence="6" key="2">
    <citation type="submission" date="2023-05" db="EMBL/GenBank/DDBJ databases">
        <authorList>
            <consortium name="Lawrence Berkeley National Laboratory"/>
            <person name="Steindorff A."/>
            <person name="Hensen N."/>
            <person name="Bonometti L."/>
            <person name="Westerberg I."/>
            <person name="Brannstrom I.O."/>
            <person name="Guillou S."/>
            <person name="Cros-Aarteil S."/>
            <person name="Calhoun S."/>
            <person name="Haridas S."/>
            <person name="Kuo A."/>
            <person name="Mondo S."/>
            <person name="Pangilinan J."/>
            <person name="Riley R."/>
            <person name="Labutti K."/>
            <person name="Andreopoulos B."/>
            <person name="Lipzen A."/>
            <person name="Chen C."/>
            <person name="Yanf M."/>
            <person name="Daum C."/>
            <person name="Ng V."/>
            <person name="Clum A."/>
            <person name="Ohm R."/>
            <person name="Martin F."/>
            <person name="Silar P."/>
            <person name="Natvig D."/>
            <person name="Lalanne C."/>
            <person name="Gautier V."/>
            <person name="Ament-Velasquez S.L."/>
            <person name="Kruys A."/>
            <person name="Hutchinson M.I."/>
            <person name="Powell A.J."/>
            <person name="Barry K."/>
            <person name="Miller A.N."/>
            <person name="Grigoriev I.V."/>
            <person name="Debuchy R."/>
            <person name="Gladieux P."/>
            <person name="Thoren M.H."/>
            <person name="Johannesson H."/>
        </authorList>
    </citation>
    <scope>NUCLEOTIDE SEQUENCE</scope>
    <source>
        <strain evidence="6">PSN309</strain>
    </source>
</reference>
<dbReference type="InterPro" id="IPR049730">
    <property type="entry name" value="SNF2/RAD54-like_C"/>
</dbReference>
<dbReference type="Proteomes" id="UP001302126">
    <property type="component" value="Unassembled WGS sequence"/>
</dbReference>
<dbReference type="GO" id="GO:0005634">
    <property type="term" value="C:nucleus"/>
    <property type="evidence" value="ECO:0007669"/>
    <property type="project" value="TreeGrafter"/>
</dbReference>
<dbReference type="SMART" id="SM00490">
    <property type="entry name" value="HELICc"/>
    <property type="match status" value="1"/>
</dbReference>
<dbReference type="PANTHER" id="PTHR45626">
    <property type="entry name" value="TRANSCRIPTION TERMINATION FACTOR 2-RELATED"/>
    <property type="match status" value="1"/>
</dbReference>
<reference evidence="6" key="1">
    <citation type="journal article" date="2023" name="Mol. Phylogenet. Evol.">
        <title>Genome-scale phylogeny and comparative genomics of the fungal order Sordariales.</title>
        <authorList>
            <person name="Hensen N."/>
            <person name="Bonometti L."/>
            <person name="Westerberg I."/>
            <person name="Brannstrom I.O."/>
            <person name="Guillou S."/>
            <person name="Cros-Aarteil S."/>
            <person name="Calhoun S."/>
            <person name="Haridas S."/>
            <person name="Kuo A."/>
            <person name="Mondo S."/>
            <person name="Pangilinan J."/>
            <person name="Riley R."/>
            <person name="LaButti K."/>
            <person name="Andreopoulos B."/>
            <person name="Lipzen A."/>
            <person name="Chen C."/>
            <person name="Yan M."/>
            <person name="Daum C."/>
            <person name="Ng V."/>
            <person name="Clum A."/>
            <person name="Steindorff A."/>
            <person name="Ohm R.A."/>
            <person name="Martin F."/>
            <person name="Silar P."/>
            <person name="Natvig D.O."/>
            <person name="Lalanne C."/>
            <person name="Gautier V."/>
            <person name="Ament-Velasquez S.L."/>
            <person name="Kruys A."/>
            <person name="Hutchinson M.I."/>
            <person name="Powell A.J."/>
            <person name="Barry K."/>
            <person name="Miller A.N."/>
            <person name="Grigoriev I.V."/>
            <person name="Debuchy R."/>
            <person name="Gladieux P."/>
            <person name="Hiltunen Thoren M."/>
            <person name="Johannesson H."/>
        </authorList>
    </citation>
    <scope>NUCLEOTIDE SEQUENCE</scope>
    <source>
        <strain evidence="6">PSN309</strain>
    </source>
</reference>
<dbReference type="CDD" id="cd18793">
    <property type="entry name" value="SF2_C_SNF"/>
    <property type="match status" value="1"/>
</dbReference>
<evidence type="ECO:0000256" key="3">
    <source>
        <dbReference type="ARBA" id="ARBA00022840"/>
    </source>
</evidence>
<dbReference type="AlphaFoldDB" id="A0AAN7AMN9"/>
<dbReference type="EMBL" id="MU864355">
    <property type="protein sequence ID" value="KAK4192354.1"/>
    <property type="molecule type" value="Genomic_DNA"/>
</dbReference>
<evidence type="ECO:0000313" key="6">
    <source>
        <dbReference type="EMBL" id="KAK4192354.1"/>
    </source>
</evidence>
<evidence type="ECO:0000256" key="1">
    <source>
        <dbReference type="ARBA" id="ARBA00022741"/>
    </source>
</evidence>
<accession>A0AAN7AMN9</accession>
<protein>
    <recommendedName>
        <fullName evidence="5">Helicase C-terminal domain-containing protein</fullName>
    </recommendedName>
</protein>
<keyword evidence="2" id="KW-0378">Hydrolase</keyword>
<dbReference type="Gene3D" id="3.40.50.300">
    <property type="entry name" value="P-loop containing nucleotide triphosphate hydrolases"/>
    <property type="match status" value="2"/>
</dbReference>
<evidence type="ECO:0000256" key="2">
    <source>
        <dbReference type="ARBA" id="ARBA00022801"/>
    </source>
</evidence>
<evidence type="ECO:0000313" key="7">
    <source>
        <dbReference type="Proteomes" id="UP001302126"/>
    </source>
</evidence>
<dbReference type="GO" id="GO:0005524">
    <property type="term" value="F:ATP binding"/>
    <property type="evidence" value="ECO:0007669"/>
    <property type="project" value="UniProtKB-KW"/>
</dbReference>
<evidence type="ECO:0000259" key="5">
    <source>
        <dbReference type="PROSITE" id="PS51194"/>
    </source>
</evidence>
<feature type="region of interest" description="Disordered" evidence="4">
    <location>
        <begin position="1"/>
        <end position="29"/>
    </location>
</feature>